<gene>
    <name evidence="1" type="ORF">RchiOBHm_Chr2g0159621</name>
</gene>
<comment type="caution">
    <text evidence="1">The sequence shown here is derived from an EMBL/GenBank/DDBJ whole genome shotgun (WGS) entry which is preliminary data.</text>
</comment>
<proteinExistence type="predicted"/>
<dbReference type="Gramene" id="PRQ52819">
    <property type="protein sequence ID" value="PRQ52819"/>
    <property type="gene ID" value="RchiOBHm_Chr2g0159621"/>
</dbReference>
<organism evidence="1 2">
    <name type="scientific">Rosa chinensis</name>
    <name type="common">China rose</name>
    <dbReference type="NCBI Taxonomy" id="74649"/>
    <lineage>
        <taxon>Eukaryota</taxon>
        <taxon>Viridiplantae</taxon>
        <taxon>Streptophyta</taxon>
        <taxon>Embryophyta</taxon>
        <taxon>Tracheophyta</taxon>
        <taxon>Spermatophyta</taxon>
        <taxon>Magnoliopsida</taxon>
        <taxon>eudicotyledons</taxon>
        <taxon>Gunneridae</taxon>
        <taxon>Pentapetalae</taxon>
        <taxon>rosids</taxon>
        <taxon>fabids</taxon>
        <taxon>Rosales</taxon>
        <taxon>Rosaceae</taxon>
        <taxon>Rosoideae</taxon>
        <taxon>Rosoideae incertae sedis</taxon>
        <taxon>Rosa</taxon>
    </lineage>
</organism>
<dbReference type="AlphaFoldDB" id="A0A2P6S2B8"/>
<protein>
    <submittedName>
        <fullName evidence="1">Uncharacterized protein</fullName>
    </submittedName>
</protein>
<accession>A0A2P6S2B8</accession>
<dbReference type="Proteomes" id="UP000238479">
    <property type="component" value="Chromosome 2"/>
</dbReference>
<sequence>MHFRIYYLKQLDPTPSMTLTTVDQALLFRPFVGNSNLLHFGTTSSEIHNSAYLLQNK</sequence>
<name>A0A2P6S2B8_ROSCH</name>
<reference evidence="1 2" key="1">
    <citation type="journal article" date="2018" name="Nat. Genet.">
        <title>The Rosa genome provides new insights in the design of modern roses.</title>
        <authorList>
            <person name="Bendahmane M."/>
        </authorList>
    </citation>
    <scope>NUCLEOTIDE SEQUENCE [LARGE SCALE GENOMIC DNA]</scope>
    <source>
        <strain evidence="2">cv. Old Blush</strain>
    </source>
</reference>
<dbReference type="EMBL" id="PDCK01000040">
    <property type="protein sequence ID" value="PRQ52819.1"/>
    <property type="molecule type" value="Genomic_DNA"/>
</dbReference>
<evidence type="ECO:0000313" key="1">
    <source>
        <dbReference type="EMBL" id="PRQ52819.1"/>
    </source>
</evidence>
<evidence type="ECO:0000313" key="2">
    <source>
        <dbReference type="Proteomes" id="UP000238479"/>
    </source>
</evidence>
<keyword evidence="2" id="KW-1185">Reference proteome</keyword>